<dbReference type="InterPro" id="IPR038749">
    <property type="entry name" value="Sld5_GINS_A"/>
</dbReference>
<sequence>MVCEMAESAREREGDESGGSDEYEYVTLTSAEVLEKLEEAWQNERFAPELLEHKTEVVDCVLEQIKEMEENLSHVGRGDFVAGIHRLELDRVQYVLRSYLRTRLEKIERHVLHVLEQEADGSSSSRLSPEELVFAKE</sequence>
<dbReference type="CDD" id="cd11711">
    <property type="entry name" value="GINS_A_Sld5"/>
    <property type="match status" value="1"/>
</dbReference>
<dbReference type="PIRSF" id="PIRSF007764">
    <property type="entry name" value="Sld5"/>
    <property type="match status" value="1"/>
</dbReference>
<dbReference type="EMBL" id="CASHTH010002534">
    <property type="protein sequence ID" value="CAI8031391.1"/>
    <property type="molecule type" value="Genomic_DNA"/>
</dbReference>
<dbReference type="PANTHER" id="PTHR21206">
    <property type="entry name" value="SLD5 PROTEIN"/>
    <property type="match status" value="1"/>
</dbReference>
<dbReference type="GO" id="GO:0000727">
    <property type="term" value="P:double-strand break repair via break-induced replication"/>
    <property type="evidence" value="ECO:0007669"/>
    <property type="project" value="TreeGrafter"/>
</dbReference>
<evidence type="ECO:0000256" key="2">
    <source>
        <dbReference type="ARBA" id="ARBA00022705"/>
    </source>
</evidence>
<dbReference type="SUPFAM" id="SSF158573">
    <property type="entry name" value="GINS helical bundle-like"/>
    <property type="match status" value="1"/>
</dbReference>
<accession>A0AA35WWH3</accession>
<feature type="domain" description="GINS subunit" evidence="6">
    <location>
        <begin position="79"/>
        <end position="137"/>
    </location>
</feature>
<evidence type="ECO:0000313" key="7">
    <source>
        <dbReference type="EMBL" id="CAI8031391.1"/>
    </source>
</evidence>
<protein>
    <recommendedName>
        <fullName evidence="4">GINS complex subunit 4</fullName>
    </recommendedName>
</protein>
<evidence type="ECO:0000313" key="8">
    <source>
        <dbReference type="Proteomes" id="UP001174909"/>
    </source>
</evidence>
<comment type="caution">
    <text evidence="7">The sequence shown here is derived from an EMBL/GenBank/DDBJ whole genome shotgun (WGS) entry which is preliminary data.</text>
</comment>
<dbReference type="Proteomes" id="UP001174909">
    <property type="component" value="Unassembled WGS sequence"/>
</dbReference>
<gene>
    <name evidence="7" type="ORF">GBAR_LOCUS17823</name>
</gene>
<name>A0AA35WWH3_GEOBA</name>
<dbReference type="Pfam" id="PF05916">
    <property type="entry name" value="Sld5"/>
    <property type="match status" value="1"/>
</dbReference>
<keyword evidence="2" id="KW-0235">DNA replication</keyword>
<dbReference type="Gene3D" id="1.20.58.1030">
    <property type="match status" value="1"/>
</dbReference>
<evidence type="ECO:0000259" key="6">
    <source>
        <dbReference type="Pfam" id="PF05916"/>
    </source>
</evidence>
<feature type="region of interest" description="Disordered" evidence="5">
    <location>
        <begin position="1"/>
        <end position="21"/>
    </location>
</feature>
<dbReference type="GO" id="GO:0006261">
    <property type="term" value="P:DNA-templated DNA replication"/>
    <property type="evidence" value="ECO:0007669"/>
    <property type="project" value="InterPro"/>
</dbReference>
<evidence type="ECO:0000256" key="1">
    <source>
        <dbReference type="ARBA" id="ARBA00004123"/>
    </source>
</evidence>
<evidence type="ECO:0000256" key="3">
    <source>
        <dbReference type="ARBA" id="ARBA00023242"/>
    </source>
</evidence>
<reference evidence="7" key="1">
    <citation type="submission" date="2023-03" db="EMBL/GenBank/DDBJ databases">
        <authorList>
            <person name="Steffen K."/>
            <person name="Cardenas P."/>
        </authorList>
    </citation>
    <scope>NUCLEOTIDE SEQUENCE</scope>
</reference>
<dbReference type="InterPro" id="IPR008591">
    <property type="entry name" value="GINS_Sld5"/>
</dbReference>
<dbReference type="InterPro" id="IPR021151">
    <property type="entry name" value="GINS_A"/>
</dbReference>
<dbReference type="GO" id="GO:0000811">
    <property type="term" value="C:GINS complex"/>
    <property type="evidence" value="ECO:0007669"/>
    <property type="project" value="TreeGrafter"/>
</dbReference>
<dbReference type="AlphaFoldDB" id="A0AA35WWH3"/>
<evidence type="ECO:0000256" key="4">
    <source>
        <dbReference type="ARBA" id="ARBA00030869"/>
    </source>
</evidence>
<dbReference type="PANTHER" id="PTHR21206:SF0">
    <property type="entry name" value="DNA REPLICATION COMPLEX GINS PROTEIN SLD5"/>
    <property type="match status" value="1"/>
</dbReference>
<keyword evidence="3" id="KW-0539">Nucleus</keyword>
<dbReference type="InterPro" id="IPR036224">
    <property type="entry name" value="GINS_bundle-like_dom_sf"/>
</dbReference>
<keyword evidence="8" id="KW-1185">Reference proteome</keyword>
<organism evidence="7 8">
    <name type="scientific">Geodia barretti</name>
    <name type="common">Barrett's horny sponge</name>
    <dbReference type="NCBI Taxonomy" id="519541"/>
    <lineage>
        <taxon>Eukaryota</taxon>
        <taxon>Metazoa</taxon>
        <taxon>Porifera</taxon>
        <taxon>Demospongiae</taxon>
        <taxon>Heteroscleromorpha</taxon>
        <taxon>Tetractinellida</taxon>
        <taxon>Astrophorina</taxon>
        <taxon>Geodiidae</taxon>
        <taxon>Geodia</taxon>
    </lineage>
</organism>
<proteinExistence type="predicted"/>
<evidence type="ECO:0000256" key="5">
    <source>
        <dbReference type="SAM" id="MobiDB-lite"/>
    </source>
</evidence>
<comment type="subcellular location">
    <subcellularLocation>
        <location evidence="1">Nucleus</location>
    </subcellularLocation>
</comment>